<dbReference type="AlphaFoldDB" id="A0A8X6Q6H6"/>
<organism evidence="1 2">
    <name type="scientific">Nephila pilipes</name>
    <name type="common">Giant wood spider</name>
    <name type="synonym">Nephila maculata</name>
    <dbReference type="NCBI Taxonomy" id="299642"/>
    <lineage>
        <taxon>Eukaryota</taxon>
        <taxon>Metazoa</taxon>
        <taxon>Ecdysozoa</taxon>
        <taxon>Arthropoda</taxon>
        <taxon>Chelicerata</taxon>
        <taxon>Arachnida</taxon>
        <taxon>Araneae</taxon>
        <taxon>Araneomorphae</taxon>
        <taxon>Entelegynae</taxon>
        <taxon>Araneoidea</taxon>
        <taxon>Nephilidae</taxon>
        <taxon>Nephila</taxon>
    </lineage>
</organism>
<reference evidence="1" key="1">
    <citation type="submission" date="2020-08" db="EMBL/GenBank/DDBJ databases">
        <title>Multicomponent nature underlies the extraordinary mechanical properties of spider dragline silk.</title>
        <authorList>
            <person name="Kono N."/>
            <person name="Nakamura H."/>
            <person name="Mori M."/>
            <person name="Yoshida Y."/>
            <person name="Ohtoshi R."/>
            <person name="Malay A.D."/>
            <person name="Moran D.A.P."/>
            <person name="Tomita M."/>
            <person name="Numata K."/>
            <person name="Arakawa K."/>
        </authorList>
    </citation>
    <scope>NUCLEOTIDE SEQUENCE</scope>
</reference>
<accession>A0A8X6Q6H6</accession>
<name>A0A8X6Q6H6_NEPPI</name>
<evidence type="ECO:0000313" key="2">
    <source>
        <dbReference type="Proteomes" id="UP000887013"/>
    </source>
</evidence>
<evidence type="ECO:0000313" key="1">
    <source>
        <dbReference type="EMBL" id="GFU01797.1"/>
    </source>
</evidence>
<comment type="caution">
    <text evidence="1">The sequence shown here is derived from an EMBL/GenBank/DDBJ whole genome shotgun (WGS) entry which is preliminary data.</text>
</comment>
<keyword evidence="2" id="KW-1185">Reference proteome</keyword>
<protein>
    <submittedName>
        <fullName evidence="1">General transcription factor 3C polypeptide 2</fullName>
    </submittedName>
</protein>
<dbReference type="EMBL" id="BMAW01076504">
    <property type="protein sequence ID" value="GFU01797.1"/>
    <property type="molecule type" value="Genomic_DNA"/>
</dbReference>
<gene>
    <name evidence="1" type="primary">NCL1_23767</name>
    <name evidence="1" type="ORF">NPIL_195691</name>
</gene>
<sequence>MTIDFDDSSNLTNIQNESSELDIHQLNSSLESSNISLNQNEPFSLSQSVCDKNLSTEISNFGDSLESDINFINRTPVEFKMQSKYITDSVMNNKTKDLSTENVET</sequence>
<dbReference type="Proteomes" id="UP000887013">
    <property type="component" value="Unassembled WGS sequence"/>
</dbReference>
<proteinExistence type="predicted"/>